<dbReference type="OrthoDB" id="5329176at2759"/>
<dbReference type="AlphaFoldDB" id="W7HZ59"/>
<organism evidence="9 10">
    <name type="scientific">Drechslerella stenobrocha 248</name>
    <dbReference type="NCBI Taxonomy" id="1043628"/>
    <lineage>
        <taxon>Eukaryota</taxon>
        <taxon>Fungi</taxon>
        <taxon>Dikarya</taxon>
        <taxon>Ascomycota</taxon>
        <taxon>Pezizomycotina</taxon>
        <taxon>Orbiliomycetes</taxon>
        <taxon>Orbiliales</taxon>
        <taxon>Orbiliaceae</taxon>
        <taxon>Drechslerella</taxon>
    </lineage>
</organism>
<feature type="region of interest" description="Disordered" evidence="6">
    <location>
        <begin position="158"/>
        <end position="198"/>
    </location>
</feature>
<evidence type="ECO:0000259" key="8">
    <source>
        <dbReference type="Pfam" id="PF20684"/>
    </source>
</evidence>
<feature type="transmembrane region" description="Helical" evidence="7">
    <location>
        <begin position="43"/>
        <end position="66"/>
    </location>
</feature>
<comment type="similarity">
    <text evidence="5">Belongs to the SAT4 family.</text>
</comment>
<feature type="transmembrane region" description="Helical" evidence="7">
    <location>
        <begin position="78"/>
        <end position="98"/>
    </location>
</feature>
<gene>
    <name evidence="9" type="ORF">DRE_00866</name>
</gene>
<name>W7HZ59_9PEZI</name>
<dbReference type="InterPro" id="IPR052337">
    <property type="entry name" value="SAT4-like"/>
</dbReference>
<sequence length="369" mass="40683">MAAVVILGVAYGLLVIFYCVPVRAYWDPYSYPDATCLSDEAAFISNAAVNIVLDCWLWVMPVPIVWSLRLPMRQRIGLVGVFGLGFFVCLAGILRLVYVIKTAYSYDRTWDGFSAWIWTAAESDVGIICASLPALKPLVTKVTNYRFSEAATGAGRYGYRSRSRTVKRPGNKKHGKRLPSRSATRNLGSRNPLQTGENVWDGSDEAVCACERGPNGTVNIRLNKQDGHPPGMYQMTTVIFSGDPDGRLAEARKNHIQFIERGKLAKDGVYVQARPVDGEGVELGGAYGNRSRNDLEAGPGAACGSPRNDEGGNCGQEDSDGAKDWKFCWEVMRTIEIEVHEDHSFEETREEPRLSTDSFSRHGDGVDEV</sequence>
<keyword evidence="3 7" id="KW-1133">Transmembrane helix</keyword>
<dbReference type="HOGENOM" id="CLU_028200_25_5_1"/>
<feature type="compositionally biased region" description="Polar residues" evidence="6">
    <location>
        <begin position="181"/>
        <end position="197"/>
    </location>
</feature>
<dbReference type="EMBL" id="KI966427">
    <property type="protein sequence ID" value="EWC45467.1"/>
    <property type="molecule type" value="Genomic_DNA"/>
</dbReference>
<feature type="region of interest" description="Disordered" evidence="6">
    <location>
        <begin position="342"/>
        <end position="369"/>
    </location>
</feature>
<keyword evidence="4 7" id="KW-0472">Membrane</keyword>
<keyword evidence="10" id="KW-1185">Reference proteome</keyword>
<feature type="region of interest" description="Disordered" evidence="6">
    <location>
        <begin position="290"/>
        <end position="319"/>
    </location>
</feature>
<dbReference type="PANTHER" id="PTHR33048:SF129">
    <property type="entry name" value="INTEGRAL MEMBRANE PROTEIN-RELATED"/>
    <property type="match status" value="1"/>
</dbReference>
<evidence type="ECO:0000256" key="1">
    <source>
        <dbReference type="ARBA" id="ARBA00004141"/>
    </source>
</evidence>
<evidence type="ECO:0000256" key="2">
    <source>
        <dbReference type="ARBA" id="ARBA00022692"/>
    </source>
</evidence>
<evidence type="ECO:0000256" key="4">
    <source>
        <dbReference type="ARBA" id="ARBA00023136"/>
    </source>
</evidence>
<feature type="compositionally biased region" description="Basic residues" evidence="6">
    <location>
        <begin position="159"/>
        <end position="179"/>
    </location>
</feature>
<evidence type="ECO:0000313" key="9">
    <source>
        <dbReference type="EMBL" id="EWC45467.1"/>
    </source>
</evidence>
<keyword evidence="2 7" id="KW-0812">Transmembrane</keyword>
<accession>W7HZ59</accession>
<dbReference type="PANTHER" id="PTHR33048">
    <property type="entry name" value="PTH11-LIKE INTEGRAL MEMBRANE PROTEIN (AFU_ORTHOLOGUE AFUA_5G11245)"/>
    <property type="match status" value="1"/>
</dbReference>
<evidence type="ECO:0000256" key="3">
    <source>
        <dbReference type="ARBA" id="ARBA00022989"/>
    </source>
</evidence>
<protein>
    <recommendedName>
        <fullName evidence="8">Rhodopsin domain-containing protein</fullName>
    </recommendedName>
</protein>
<evidence type="ECO:0000313" key="10">
    <source>
        <dbReference type="Proteomes" id="UP000024837"/>
    </source>
</evidence>
<evidence type="ECO:0000256" key="5">
    <source>
        <dbReference type="ARBA" id="ARBA00038359"/>
    </source>
</evidence>
<evidence type="ECO:0000256" key="6">
    <source>
        <dbReference type="SAM" id="MobiDB-lite"/>
    </source>
</evidence>
<evidence type="ECO:0000256" key="7">
    <source>
        <dbReference type="SAM" id="Phobius"/>
    </source>
</evidence>
<proteinExistence type="inferred from homology"/>
<dbReference type="Proteomes" id="UP000024837">
    <property type="component" value="Unassembled WGS sequence"/>
</dbReference>
<comment type="subcellular location">
    <subcellularLocation>
        <location evidence="1">Membrane</location>
        <topology evidence="1">Multi-pass membrane protein</topology>
    </subcellularLocation>
</comment>
<dbReference type="InterPro" id="IPR049326">
    <property type="entry name" value="Rhodopsin_dom_fungi"/>
</dbReference>
<dbReference type="GO" id="GO:0016020">
    <property type="term" value="C:membrane"/>
    <property type="evidence" value="ECO:0007669"/>
    <property type="project" value="UniProtKB-SubCell"/>
</dbReference>
<reference evidence="9 10" key="1">
    <citation type="submission" date="2013-05" db="EMBL/GenBank/DDBJ databases">
        <title>Drechslerella stenobrocha genome reveals carnivorous origination and mechanical trapping mechanism of predatory fungi.</title>
        <authorList>
            <person name="Liu X."/>
            <person name="Zhang W."/>
            <person name="Liu K."/>
        </authorList>
    </citation>
    <scope>NUCLEOTIDE SEQUENCE [LARGE SCALE GENOMIC DNA]</scope>
    <source>
        <strain evidence="9 10">248</strain>
    </source>
</reference>
<dbReference type="Pfam" id="PF20684">
    <property type="entry name" value="Fung_rhodopsin"/>
    <property type="match status" value="1"/>
</dbReference>
<feature type="domain" description="Rhodopsin" evidence="8">
    <location>
        <begin position="1"/>
        <end position="140"/>
    </location>
</feature>